<name>A0A6A6S9M8_9PLEO</name>
<dbReference type="EMBL" id="MU006780">
    <property type="protein sequence ID" value="KAF2643601.1"/>
    <property type="molecule type" value="Genomic_DNA"/>
</dbReference>
<evidence type="ECO:0000313" key="2">
    <source>
        <dbReference type="Proteomes" id="UP000799753"/>
    </source>
</evidence>
<accession>A0A6A6S9M8</accession>
<dbReference type="OrthoDB" id="3788755at2759"/>
<reference evidence="1" key="1">
    <citation type="journal article" date="2020" name="Stud. Mycol.">
        <title>101 Dothideomycetes genomes: a test case for predicting lifestyles and emergence of pathogens.</title>
        <authorList>
            <person name="Haridas S."/>
            <person name="Albert R."/>
            <person name="Binder M."/>
            <person name="Bloem J."/>
            <person name="Labutti K."/>
            <person name="Salamov A."/>
            <person name="Andreopoulos B."/>
            <person name="Baker S."/>
            <person name="Barry K."/>
            <person name="Bills G."/>
            <person name="Bluhm B."/>
            <person name="Cannon C."/>
            <person name="Castanera R."/>
            <person name="Culley D."/>
            <person name="Daum C."/>
            <person name="Ezra D."/>
            <person name="Gonzalez J."/>
            <person name="Henrissat B."/>
            <person name="Kuo A."/>
            <person name="Liang C."/>
            <person name="Lipzen A."/>
            <person name="Lutzoni F."/>
            <person name="Magnuson J."/>
            <person name="Mondo S."/>
            <person name="Nolan M."/>
            <person name="Ohm R."/>
            <person name="Pangilinan J."/>
            <person name="Park H.-J."/>
            <person name="Ramirez L."/>
            <person name="Alfaro M."/>
            <person name="Sun H."/>
            <person name="Tritt A."/>
            <person name="Yoshinaga Y."/>
            <person name="Zwiers L.-H."/>
            <person name="Turgeon B."/>
            <person name="Goodwin S."/>
            <person name="Spatafora J."/>
            <person name="Crous P."/>
            <person name="Grigoriev I."/>
        </authorList>
    </citation>
    <scope>NUCLEOTIDE SEQUENCE</scope>
    <source>
        <strain evidence="1">CBS 473.64</strain>
    </source>
</reference>
<gene>
    <name evidence="1" type="ORF">P280DRAFT_256796</name>
</gene>
<evidence type="ECO:0000313" key="1">
    <source>
        <dbReference type="EMBL" id="KAF2643601.1"/>
    </source>
</evidence>
<keyword evidence="2" id="KW-1185">Reference proteome</keyword>
<dbReference type="AlphaFoldDB" id="A0A6A6S9M8"/>
<sequence length="148" mass="17241">MCYTESVFHQPCCHWGKDRLEPCCRSRIVDGFHTGCGYHESLGSANSSELCHDCKYRAAQGEGWKPFAPVSNEGWSRLEQQVQHQPMPANASVAKRSRHRYWSLRRWWPSRFWYRDPGHCAVDLPPVHRDIIRDGLPLQQRRASFATM</sequence>
<proteinExistence type="predicted"/>
<protein>
    <submittedName>
        <fullName evidence="1">Uncharacterized protein</fullName>
    </submittedName>
</protein>
<organism evidence="1 2">
    <name type="scientific">Massarina eburnea CBS 473.64</name>
    <dbReference type="NCBI Taxonomy" id="1395130"/>
    <lineage>
        <taxon>Eukaryota</taxon>
        <taxon>Fungi</taxon>
        <taxon>Dikarya</taxon>
        <taxon>Ascomycota</taxon>
        <taxon>Pezizomycotina</taxon>
        <taxon>Dothideomycetes</taxon>
        <taxon>Pleosporomycetidae</taxon>
        <taxon>Pleosporales</taxon>
        <taxon>Massarineae</taxon>
        <taxon>Massarinaceae</taxon>
        <taxon>Massarina</taxon>
    </lineage>
</organism>
<dbReference type="Proteomes" id="UP000799753">
    <property type="component" value="Unassembled WGS sequence"/>
</dbReference>